<sequence length="306" mass="33704">MLFVLFIFSLCSTANVNDLTKNSNEAKDKISAMSLFFKAKVTQSVNDIKQAIKNDKIAYKMTVKSIKHDTSLALKEFIEAKKANKNATDLVDISTKTRNAEKEVIEQMTKLHNTFVQTLTNTSAGVKKTGKANKIEAEVSLVGVKTIGENLAKQLNAANTTDAQLQLVFTTASSGLKNLTSHMVNATKGQLKAIKTAVNFARLGEVKMLESYNNLYVIYKSSLSQSLFVNQTQPTTPSEKAEANKKAKAALKKDISDLKKIRRVVSKDLVNKNTTKKNTKNIEKKNNLKKASLTPKAKKCVSALKK</sequence>
<evidence type="ECO:0000256" key="2">
    <source>
        <dbReference type="SAM" id="SignalP"/>
    </source>
</evidence>
<evidence type="ECO:0000256" key="1">
    <source>
        <dbReference type="SAM" id="MobiDB-lite"/>
    </source>
</evidence>
<organism evidence="3">
    <name type="scientific">Entamoeba histolytica</name>
    <dbReference type="NCBI Taxonomy" id="5759"/>
    <lineage>
        <taxon>Eukaryota</taxon>
        <taxon>Amoebozoa</taxon>
        <taxon>Evosea</taxon>
        <taxon>Archamoebae</taxon>
        <taxon>Mastigamoebida</taxon>
        <taxon>Entamoebidae</taxon>
        <taxon>Entamoeba</taxon>
    </lineage>
</organism>
<name>A0A060N5L9_ENTHI</name>
<feature type="signal peptide" evidence="2">
    <location>
        <begin position="1"/>
        <end position="16"/>
    </location>
</feature>
<accession>A0A060N5L9</accession>
<evidence type="ECO:0000313" key="3">
    <source>
        <dbReference type="EMBL" id="BAN37777.1"/>
    </source>
</evidence>
<dbReference type="VEuPathDB" id="AmoebaDB:EHI5A_171200"/>
<dbReference type="VEuPathDB" id="AmoebaDB:EHI8A_135730"/>
<protein>
    <submittedName>
        <fullName evidence="3">Uncharacterized protein</fullName>
    </submittedName>
</protein>
<dbReference type="VEuPathDB" id="AmoebaDB:EHI_095180"/>
<feature type="compositionally biased region" description="Basic residues" evidence="1">
    <location>
        <begin position="296"/>
        <end position="306"/>
    </location>
</feature>
<keyword evidence="2" id="KW-0732">Signal</keyword>
<dbReference type="EMBL" id="AK419059">
    <property type="protein sequence ID" value="BAN37777.1"/>
    <property type="molecule type" value="mRNA"/>
</dbReference>
<proteinExistence type="evidence at transcript level"/>
<dbReference type="VEuPathDB" id="AmoebaDB:EHI7A_126420"/>
<reference evidence="3" key="1">
    <citation type="submission" date="2012-06" db="EMBL/GenBank/DDBJ databases">
        <title>Short 5' UTR of Entamoeba genes.</title>
        <authorList>
            <person name="Hiranuka K."/>
            <person name="Kumagai M."/>
            <person name="Wakaguri H."/>
            <person name="Suzuki Y."/>
            <person name="Sugano S."/>
            <person name="Watanabe J."/>
            <person name="Makioka A."/>
        </authorList>
    </citation>
    <scope>NUCLEOTIDE SEQUENCE</scope>
    <source>
        <strain evidence="3">HM-1:IMSS</strain>
    </source>
</reference>
<dbReference type="VEuPathDB" id="AmoebaDB:KM1_089330"/>
<feature type="region of interest" description="Disordered" evidence="1">
    <location>
        <begin position="272"/>
        <end position="306"/>
    </location>
</feature>
<dbReference type="AlphaFoldDB" id="A0A060N5L9"/>
<feature type="chain" id="PRO_5001584896" evidence="2">
    <location>
        <begin position="17"/>
        <end position="306"/>
    </location>
</feature>